<dbReference type="SUPFAM" id="SSF56349">
    <property type="entry name" value="DNA breaking-rejoining enzymes"/>
    <property type="match status" value="1"/>
</dbReference>
<dbReference type="InterPro" id="IPR011010">
    <property type="entry name" value="DNA_brk_join_enz"/>
</dbReference>
<organism evidence="6 7">
    <name type="scientific">Streptomonospora halophila</name>
    <dbReference type="NCBI Taxonomy" id="427369"/>
    <lineage>
        <taxon>Bacteria</taxon>
        <taxon>Bacillati</taxon>
        <taxon>Actinomycetota</taxon>
        <taxon>Actinomycetes</taxon>
        <taxon>Streptosporangiales</taxon>
        <taxon>Nocardiopsidaceae</taxon>
        <taxon>Streptomonospora</taxon>
    </lineage>
</organism>
<keyword evidence="7" id="KW-1185">Reference proteome</keyword>
<dbReference type="PROSITE" id="PS51898">
    <property type="entry name" value="TYR_RECOMBINASE"/>
    <property type="match status" value="1"/>
</dbReference>
<evidence type="ECO:0000313" key="6">
    <source>
        <dbReference type="EMBL" id="GAA4935641.1"/>
    </source>
</evidence>
<dbReference type="Gene3D" id="1.10.150.130">
    <property type="match status" value="1"/>
</dbReference>
<evidence type="ECO:0000256" key="3">
    <source>
        <dbReference type="ARBA" id="ARBA00023172"/>
    </source>
</evidence>
<comment type="similarity">
    <text evidence="1">Belongs to the 'phage' integrase family.</text>
</comment>
<protein>
    <submittedName>
        <fullName evidence="6">Tyrosine-type recombinase/integrase</fullName>
    </submittedName>
</protein>
<dbReference type="PANTHER" id="PTHR30349:SF64">
    <property type="entry name" value="PROPHAGE INTEGRASE INTD-RELATED"/>
    <property type="match status" value="1"/>
</dbReference>
<feature type="domain" description="Tyr recombinase" evidence="5">
    <location>
        <begin position="235"/>
        <end position="467"/>
    </location>
</feature>
<reference evidence="7" key="1">
    <citation type="journal article" date="2019" name="Int. J. Syst. Evol. Microbiol.">
        <title>The Global Catalogue of Microorganisms (GCM) 10K type strain sequencing project: providing services to taxonomists for standard genome sequencing and annotation.</title>
        <authorList>
            <consortium name="The Broad Institute Genomics Platform"/>
            <consortium name="The Broad Institute Genome Sequencing Center for Infectious Disease"/>
            <person name="Wu L."/>
            <person name="Ma J."/>
        </authorList>
    </citation>
    <scope>NUCLEOTIDE SEQUENCE [LARGE SCALE GENOMIC DNA]</scope>
    <source>
        <strain evidence="7">JCM 18123</strain>
    </source>
</reference>
<dbReference type="EMBL" id="BAABIK010000006">
    <property type="protein sequence ID" value="GAA4935641.1"/>
    <property type="molecule type" value="Genomic_DNA"/>
</dbReference>
<sequence length="472" mass="53063">MDDTSYDVRIWRKFEVYKGKRKTTHTVRWSVGGKRFREPHATAALADAFRSDLVNATNNGEAFRLSTGRPVSWAQEEDAVPTWFAFVCSYVDEHWRATSAKHRQDRARILTDATEALWSSEAGKPDSDLLRLALQRHAFNTAHRSSQRSADLDQALQWAATHTVPMDALMHPPTMRAVLTRITSKKDGTRTAPSSAVKAKRVLSHVLDYAVECGHLPSNPIALVKWSTPVTNSQVDRHAVPNPAQARALIDVIAGRQPSGPRLEAFFSTLFLAALRPEEAVNLTWADVVLPSLKGEEETERWEEPDAGEDWGEIIVREVAPDVGRRWTDSGYHRDRRQPKGRPEGATRTVPSPPRLTRILRRHRQEFGDGPGGLVFFGVRGRQLDTGVYQRAWDRARSQALTADQQKTPLARRPYDLRHACVSLWLNQATNPAQVAEWAGHSVHMLLKVYARCIDGRAEVDKRQAAKGFDGF</sequence>
<dbReference type="InterPro" id="IPR010998">
    <property type="entry name" value="Integrase_recombinase_N"/>
</dbReference>
<dbReference type="Gene3D" id="1.10.443.10">
    <property type="entry name" value="Intergrase catalytic core"/>
    <property type="match status" value="1"/>
</dbReference>
<name>A0ABP9GBL6_9ACTN</name>
<proteinExistence type="inferred from homology"/>
<gene>
    <name evidence="6" type="ORF">GCM10023224_15510</name>
</gene>
<comment type="caution">
    <text evidence="6">The sequence shown here is derived from an EMBL/GenBank/DDBJ whole genome shotgun (WGS) entry which is preliminary data.</text>
</comment>
<accession>A0ABP9GBL6</accession>
<evidence type="ECO:0000313" key="7">
    <source>
        <dbReference type="Proteomes" id="UP001499993"/>
    </source>
</evidence>
<dbReference type="RefSeq" id="WP_345556015.1">
    <property type="nucleotide sequence ID" value="NZ_BAABIK010000006.1"/>
</dbReference>
<dbReference type="InterPro" id="IPR050090">
    <property type="entry name" value="Tyrosine_recombinase_XerCD"/>
</dbReference>
<evidence type="ECO:0000256" key="2">
    <source>
        <dbReference type="ARBA" id="ARBA00023125"/>
    </source>
</evidence>
<dbReference type="PANTHER" id="PTHR30349">
    <property type="entry name" value="PHAGE INTEGRASE-RELATED"/>
    <property type="match status" value="1"/>
</dbReference>
<evidence type="ECO:0000256" key="1">
    <source>
        <dbReference type="ARBA" id="ARBA00008857"/>
    </source>
</evidence>
<keyword evidence="3" id="KW-0233">DNA recombination</keyword>
<dbReference type="InterPro" id="IPR013762">
    <property type="entry name" value="Integrase-like_cat_sf"/>
</dbReference>
<dbReference type="Proteomes" id="UP001499993">
    <property type="component" value="Unassembled WGS sequence"/>
</dbReference>
<dbReference type="InterPro" id="IPR002104">
    <property type="entry name" value="Integrase_catalytic"/>
</dbReference>
<feature type="region of interest" description="Disordered" evidence="4">
    <location>
        <begin position="326"/>
        <end position="352"/>
    </location>
</feature>
<keyword evidence="2" id="KW-0238">DNA-binding</keyword>
<evidence type="ECO:0000259" key="5">
    <source>
        <dbReference type="PROSITE" id="PS51898"/>
    </source>
</evidence>
<evidence type="ECO:0000256" key="4">
    <source>
        <dbReference type="SAM" id="MobiDB-lite"/>
    </source>
</evidence>